<evidence type="ECO:0000313" key="3">
    <source>
        <dbReference type="Proteomes" id="UP000028782"/>
    </source>
</evidence>
<dbReference type="AlphaFoldDB" id="A0A076PXF2"/>
<feature type="chain" id="PRO_5001716675" description="Lipoprotein" evidence="1">
    <location>
        <begin position="20"/>
        <end position="437"/>
    </location>
</feature>
<feature type="signal peptide" evidence="1">
    <location>
        <begin position="1"/>
        <end position="19"/>
    </location>
</feature>
<reference evidence="2 3" key="1">
    <citation type="journal article" date="2014" name="Genome Announc.">
        <title>Complete Genome Sequence of Polychlorinated Biphenyl Degrader Comamonas testosteroni TK102 (NBRC 109938).</title>
        <authorList>
            <person name="Fukuda K."/>
            <person name="Hosoyama A."/>
            <person name="Tsuchikane K."/>
            <person name="Ohji S."/>
            <person name="Yamazoe A."/>
            <person name="Fujita N."/>
            <person name="Shintani M."/>
            <person name="Kimbara K."/>
        </authorList>
    </citation>
    <scope>NUCLEOTIDE SEQUENCE [LARGE SCALE GENOMIC DNA]</scope>
    <source>
        <strain evidence="2">TK102</strain>
    </source>
</reference>
<evidence type="ECO:0008006" key="4">
    <source>
        <dbReference type="Google" id="ProtNLM"/>
    </source>
</evidence>
<name>A0A076PXF2_COMTE</name>
<organism evidence="2 3">
    <name type="scientific">Comamonas testosteroni TK102</name>
    <dbReference type="NCBI Taxonomy" id="1392005"/>
    <lineage>
        <taxon>Bacteria</taxon>
        <taxon>Pseudomonadati</taxon>
        <taxon>Pseudomonadota</taxon>
        <taxon>Betaproteobacteria</taxon>
        <taxon>Burkholderiales</taxon>
        <taxon>Comamonadaceae</taxon>
        <taxon>Comamonas</taxon>
    </lineage>
</organism>
<accession>A0A076PXF2</accession>
<keyword evidence="1" id="KW-0732">Signal</keyword>
<dbReference type="KEGG" id="ctes:O987_22005"/>
<evidence type="ECO:0000256" key="1">
    <source>
        <dbReference type="SAM" id="SignalP"/>
    </source>
</evidence>
<dbReference type="RefSeq" id="WP_051962230.1">
    <property type="nucleotide sequence ID" value="NZ_CP006704.1"/>
</dbReference>
<evidence type="ECO:0000313" key="2">
    <source>
        <dbReference type="EMBL" id="AIJ48490.1"/>
    </source>
</evidence>
<proteinExistence type="predicted"/>
<protein>
    <recommendedName>
        <fullName evidence="4">Lipoprotein</fullName>
    </recommendedName>
</protein>
<sequence>MKKISNQGMAQLALSVVTAAVLTACGGGGGGSSEAPPASNSASANGVAAVGSPIAGGAVTLKCASGASASATTGTDGSWSASLKGSDFPCVIRVSGGQANGQALTTPLHSMVAASGLANITPLTDLMVGIVSGQKPDAWFDSATNGSLSGAIHAGALATAQDKLKAALSSLPGKPSLPAGFDPLTSQFQAQKGDAGDDLLESYGAALISAGLTQSEAAGSVAAGETLTQAAFAGTAFTTPNMTLFRAGAAKTKAGDFVLSIPDPHRGLLTSKASLGTDGNVNQVGLPFVAVTSLLGNRIAQYCTQGAGSFGSNQHGQYAYLSEDWTPVTDTTELHGKVFNEYEDCSPTGTLEFRADDSVVFTENGGVPDAPNFGFSKALSGEGMEDLAENSITHAKVYKITLDGKTTYAYVGVSTQKGLTTPVIDGKANYVTMGISQ</sequence>
<dbReference type="HOGENOM" id="CLU_626549_0_0_4"/>
<dbReference type="PROSITE" id="PS51257">
    <property type="entry name" value="PROKAR_LIPOPROTEIN"/>
    <property type="match status" value="1"/>
</dbReference>
<dbReference type="Proteomes" id="UP000028782">
    <property type="component" value="Chromosome"/>
</dbReference>
<gene>
    <name evidence="2" type="ORF">O987_22005</name>
</gene>
<dbReference type="EMBL" id="CP006704">
    <property type="protein sequence ID" value="AIJ48490.1"/>
    <property type="molecule type" value="Genomic_DNA"/>
</dbReference>
<dbReference type="GeneID" id="69561554"/>